<evidence type="ECO:0000256" key="6">
    <source>
        <dbReference type="ARBA" id="ARBA00023136"/>
    </source>
</evidence>
<feature type="domain" description="ABC transmembrane type-1" evidence="9">
    <location>
        <begin position="23"/>
        <end position="318"/>
    </location>
</feature>
<dbReference type="InterPro" id="IPR036640">
    <property type="entry name" value="ABC1_TM_sf"/>
</dbReference>
<dbReference type="PANTHER" id="PTHR24221:SF654">
    <property type="entry name" value="ATP-BINDING CASSETTE SUB-FAMILY B MEMBER 6"/>
    <property type="match status" value="1"/>
</dbReference>
<protein>
    <submittedName>
        <fullName evidence="10">ABC transporter ATP-binding protein</fullName>
    </submittedName>
</protein>
<evidence type="ECO:0000256" key="4">
    <source>
        <dbReference type="ARBA" id="ARBA00022840"/>
    </source>
</evidence>
<evidence type="ECO:0000256" key="1">
    <source>
        <dbReference type="ARBA" id="ARBA00004651"/>
    </source>
</evidence>
<dbReference type="PROSITE" id="PS50893">
    <property type="entry name" value="ABC_TRANSPORTER_2"/>
    <property type="match status" value="1"/>
</dbReference>
<evidence type="ECO:0000259" key="9">
    <source>
        <dbReference type="PROSITE" id="PS50929"/>
    </source>
</evidence>
<dbReference type="SUPFAM" id="SSF52540">
    <property type="entry name" value="P-loop containing nucleoside triphosphate hydrolases"/>
    <property type="match status" value="1"/>
</dbReference>
<feature type="transmembrane region" description="Helical" evidence="7">
    <location>
        <begin position="20"/>
        <end position="45"/>
    </location>
</feature>
<keyword evidence="3" id="KW-0547">Nucleotide-binding</keyword>
<dbReference type="InterPro" id="IPR039421">
    <property type="entry name" value="Type_1_exporter"/>
</dbReference>
<dbReference type="Proteomes" id="UP000515490">
    <property type="component" value="Chromosome"/>
</dbReference>
<dbReference type="PROSITE" id="PS50929">
    <property type="entry name" value="ABC_TM1F"/>
    <property type="match status" value="1"/>
</dbReference>
<dbReference type="Pfam" id="PF00664">
    <property type="entry name" value="ABC_membrane"/>
    <property type="match status" value="1"/>
</dbReference>
<feature type="transmembrane region" description="Helical" evidence="7">
    <location>
        <begin position="180"/>
        <end position="197"/>
    </location>
</feature>
<keyword evidence="11" id="KW-1185">Reference proteome</keyword>
<evidence type="ECO:0000256" key="7">
    <source>
        <dbReference type="SAM" id="Phobius"/>
    </source>
</evidence>
<evidence type="ECO:0000313" key="11">
    <source>
        <dbReference type="Proteomes" id="UP000515490"/>
    </source>
</evidence>
<evidence type="ECO:0000256" key="2">
    <source>
        <dbReference type="ARBA" id="ARBA00022692"/>
    </source>
</evidence>
<evidence type="ECO:0000313" key="10">
    <source>
        <dbReference type="EMBL" id="QNF26177.1"/>
    </source>
</evidence>
<dbReference type="PANTHER" id="PTHR24221">
    <property type="entry name" value="ATP-BINDING CASSETTE SUB-FAMILY B"/>
    <property type="match status" value="1"/>
</dbReference>
<dbReference type="RefSeq" id="WP_185653584.1">
    <property type="nucleotide sequence ID" value="NZ_CP055263.1"/>
</dbReference>
<dbReference type="InterPro" id="IPR003439">
    <property type="entry name" value="ABC_transporter-like_ATP-bd"/>
</dbReference>
<dbReference type="SMART" id="SM00382">
    <property type="entry name" value="AAA"/>
    <property type="match status" value="1"/>
</dbReference>
<evidence type="ECO:0000256" key="5">
    <source>
        <dbReference type="ARBA" id="ARBA00022989"/>
    </source>
</evidence>
<evidence type="ECO:0000256" key="3">
    <source>
        <dbReference type="ARBA" id="ARBA00022741"/>
    </source>
</evidence>
<dbReference type="InterPro" id="IPR003593">
    <property type="entry name" value="AAA+_ATPase"/>
</dbReference>
<feature type="transmembrane region" description="Helical" evidence="7">
    <location>
        <begin position="74"/>
        <end position="93"/>
    </location>
</feature>
<dbReference type="EMBL" id="CP055263">
    <property type="protein sequence ID" value="QNF26177.1"/>
    <property type="molecule type" value="Genomic_DNA"/>
</dbReference>
<feature type="domain" description="ABC transporter" evidence="8">
    <location>
        <begin position="357"/>
        <end position="594"/>
    </location>
</feature>
<proteinExistence type="predicted"/>
<reference evidence="10 11" key="1">
    <citation type="submission" date="2020-06" db="EMBL/GenBank/DDBJ databases">
        <title>Metabacillus dokdonensis sp. nov., isolated from the rhizosphere of Elymus tsukushiensis, a plant native to the Dokdo Islands, Republic of Korea.</title>
        <authorList>
            <person name="Lee S.Y."/>
            <person name="Hwang Y.J."/>
            <person name="Son J.S."/>
            <person name="Ghim S.Y."/>
        </authorList>
    </citation>
    <scope>NUCLEOTIDE SEQUENCE [LARGE SCALE GENOMIC DNA]</scope>
    <source>
        <strain evidence="10 11">KUDC1714</strain>
    </source>
</reference>
<dbReference type="InterPro" id="IPR027417">
    <property type="entry name" value="P-loop_NTPase"/>
</dbReference>
<dbReference type="Gene3D" id="3.40.50.300">
    <property type="entry name" value="P-loop containing nucleotide triphosphate hydrolases"/>
    <property type="match status" value="1"/>
</dbReference>
<keyword evidence="6 7" id="KW-0472">Membrane</keyword>
<evidence type="ECO:0000259" key="8">
    <source>
        <dbReference type="PROSITE" id="PS50893"/>
    </source>
</evidence>
<dbReference type="InterPro" id="IPR011527">
    <property type="entry name" value="ABC1_TM_dom"/>
</dbReference>
<name>A0ABX6RYH4_9BACI</name>
<dbReference type="InterPro" id="IPR017871">
    <property type="entry name" value="ABC_transporter-like_CS"/>
</dbReference>
<gene>
    <name evidence="10" type="ORF">HUW50_00595</name>
</gene>
<keyword evidence="5 7" id="KW-1133">Transmembrane helix</keyword>
<dbReference type="Pfam" id="PF00005">
    <property type="entry name" value="ABC_tran"/>
    <property type="match status" value="1"/>
</dbReference>
<keyword evidence="4 10" id="KW-0067">ATP-binding</keyword>
<dbReference type="PROSITE" id="PS00211">
    <property type="entry name" value="ABC_TRANSPORTER_1"/>
    <property type="match status" value="1"/>
</dbReference>
<keyword evidence="2 7" id="KW-0812">Transmembrane</keyword>
<feature type="transmembrane region" description="Helical" evidence="7">
    <location>
        <begin position="153"/>
        <end position="174"/>
    </location>
</feature>
<sequence>MKQILYFTKKLHQHTGKILYLNLVGMILISLFEGIGLFLIIPLLALTGVVNLESSEGSTITFISKMFSNIPNEIGLPMILGIYVVLLTGQSYFQRKQLILNAKIQQSFLRHLREKTYISLMQSNWGFFLNKRKTDISNTMTTELARVGTTTNLFLQFIASLAFTCIQIGIAFWLSVKMTLFVLFFGLILIYLSRKFIKKASSLGGATTKLSQTYHAGIIDHFNGIKDIKSNTLEEPRIKWFRNLCMQMEENVNELVKLKTASQLRYKIASASLITVFIYASIQLFQAQPAQLLLIVLIFARLWPRFSGIQSTLETMGSMLPAFDSLLRLQEESKASKEIKENVTYNSTHKLFIKEEIECNGVFFRYSTDETSSYALEDIHVSIPAKKMTAVVGRSGAGKSTLIDLLMGLNQPERGQIIIDRTPLTDENLLPLRRSISYVSQDPFLFNTSIRENLTMVFPDASDEEIWEALEFSASAEFVRKFSKGLDTLIGDRGIRLSGGERQRLVLARAILRNPSILVLDEATSALDTENEKKIQEALEQLKGKMTIVVIAHRLSTIRNADQVIVLDQGKVVQSGGFNQLAKEKRSMFSNLLRNQLEVN</sequence>
<comment type="subcellular location">
    <subcellularLocation>
        <location evidence="1">Cell membrane</location>
        <topology evidence="1">Multi-pass membrane protein</topology>
    </subcellularLocation>
</comment>
<dbReference type="GO" id="GO:0005524">
    <property type="term" value="F:ATP binding"/>
    <property type="evidence" value="ECO:0007669"/>
    <property type="project" value="UniProtKB-KW"/>
</dbReference>
<organism evidence="10 11">
    <name type="scientific">Metabacillus elymi</name>
    <dbReference type="NCBI Taxonomy" id="2745198"/>
    <lineage>
        <taxon>Bacteria</taxon>
        <taxon>Bacillati</taxon>
        <taxon>Bacillota</taxon>
        <taxon>Bacilli</taxon>
        <taxon>Bacillales</taxon>
        <taxon>Bacillaceae</taxon>
        <taxon>Metabacillus</taxon>
    </lineage>
</organism>
<dbReference type="SUPFAM" id="SSF90123">
    <property type="entry name" value="ABC transporter transmembrane region"/>
    <property type="match status" value="1"/>
</dbReference>
<dbReference type="Gene3D" id="1.20.1560.10">
    <property type="entry name" value="ABC transporter type 1, transmembrane domain"/>
    <property type="match status" value="1"/>
</dbReference>
<feature type="transmembrane region" description="Helical" evidence="7">
    <location>
        <begin position="264"/>
        <end position="282"/>
    </location>
</feature>
<accession>A0ABX6RYH4</accession>